<dbReference type="OrthoDB" id="7882129at2759"/>
<feature type="chain" id="PRO_5005536066" description="Protein G12" evidence="1">
    <location>
        <begin position="21"/>
        <end position="262"/>
    </location>
</feature>
<reference evidence="2 3" key="1">
    <citation type="journal article" date="2015" name="Nat. Commun.">
        <title>Lucilia cuprina genome unlocks parasitic fly biology to underpin future interventions.</title>
        <authorList>
            <person name="Anstead C.A."/>
            <person name="Korhonen P.K."/>
            <person name="Young N.D."/>
            <person name="Hall R.S."/>
            <person name="Jex A.R."/>
            <person name="Murali S.C."/>
            <person name="Hughes D.S."/>
            <person name="Lee S.F."/>
            <person name="Perry T."/>
            <person name="Stroehlein A.J."/>
            <person name="Ansell B.R."/>
            <person name="Breugelmans B."/>
            <person name="Hofmann A."/>
            <person name="Qu J."/>
            <person name="Dugan S."/>
            <person name="Lee S.L."/>
            <person name="Chao H."/>
            <person name="Dinh H."/>
            <person name="Han Y."/>
            <person name="Doddapaneni H.V."/>
            <person name="Worley K.C."/>
            <person name="Muzny D.M."/>
            <person name="Ioannidis P."/>
            <person name="Waterhouse R.M."/>
            <person name="Zdobnov E.M."/>
            <person name="James P.J."/>
            <person name="Bagnall N.H."/>
            <person name="Kotze A.C."/>
            <person name="Gibbs R.A."/>
            <person name="Richards S."/>
            <person name="Batterham P."/>
            <person name="Gasser R.B."/>
        </authorList>
    </citation>
    <scope>NUCLEOTIDE SEQUENCE [LARGE SCALE GENOMIC DNA]</scope>
    <source>
        <strain evidence="2 3">LS</strain>
        <tissue evidence="2">Full body</tissue>
    </source>
</reference>
<proteinExistence type="predicted"/>
<evidence type="ECO:0000313" key="2">
    <source>
        <dbReference type="EMBL" id="KNC29114.1"/>
    </source>
</evidence>
<comment type="caution">
    <text evidence="2">The sequence shown here is derived from an EMBL/GenBank/DDBJ whole genome shotgun (WGS) entry which is preliminary data.</text>
</comment>
<dbReference type="OMA" id="YERWLAL"/>
<dbReference type="InterPro" id="IPR010629">
    <property type="entry name" value="Ins_allergen"/>
</dbReference>
<dbReference type="PANTHER" id="PTHR21163">
    <property type="entry name" value="PROTEIN G12"/>
    <property type="match status" value="1"/>
</dbReference>
<protein>
    <recommendedName>
        <fullName evidence="4">Protein G12</fullName>
    </recommendedName>
</protein>
<sequence length="262" mass="28938">MKFITILGLIGICALGGSMAMVPPHNGAVVVPTPPPLPTLAQDLDEIVRMVPLLPIRRLAIRYLLNDEQFQAFVRIINSNDAFITQMRFRAQPEVMRFITWVRTQILLSGGEIQLEESEEFLTIINSTPFWSNTVFGWQGFVNEFLLYYPEDMIRTHVQMKVTQNGILAQFVQRLKSLKSVYDRVTALPEAQRVIAALQANGIDTTALDTFIRNQFGWQHPPTVAPPSTTAAPVVSSSSTPAVEVSSTTAVPSVTSEAAPVA</sequence>
<organism evidence="2 3">
    <name type="scientific">Lucilia cuprina</name>
    <name type="common">Green bottle fly</name>
    <name type="synonym">Australian sheep blowfly</name>
    <dbReference type="NCBI Taxonomy" id="7375"/>
    <lineage>
        <taxon>Eukaryota</taxon>
        <taxon>Metazoa</taxon>
        <taxon>Ecdysozoa</taxon>
        <taxon>Arthropoda</taxon>
        <taxon>Hexapoda</taxon>
        <taxon>Insecta</taxon>
        <taxon>Pterygota</taxon>
        <taxon>Neoptera</taxon>
        <taxon>Endopterygota</taxon>
        <taxon>Diptera</taxon>
        <taxon>Brachycera</taxon>
        <taxon>Muscomorpha</taxon>
        <taxon>Oestroidea</taxon>
        <taxon>Calliphoridae</taxon>
        <taxon>Luciliinae</taxon>
        <taxon>Lucilia</taxon>
    </lineage>
</organism>
<evidence type="ECO:0000256" key="1">
    <source>
        <dbReference type="SAM" id="SignalP"/>
    </source>
</evidence>
<feature type="signal peptide" evidence="1">
    <location>
        <begin position="1"/>
        <end position="20"/>
    </location>
</feature>
<dbReference type="PANTHER" id="PTHR21163:SF0">
    <property type="entry name" value="GH08205P-RELATED"/>
    <property type="match status" value="1"/>
</dbReference>
<keyword evidence="1" id="KW-0732">Signal</keyword>
<dbReference type="Proteomes" id="UP000037069">
    <property type="component" value="Unassembled WGS sequence"/>
</dbReference>
<evidence type="ECO:0000313" key="3">
    <source>
        <dbReference type="Proteomes" id="UP000037069"/>
    </source>
</evidence>
<dbReference type="EMBL" id="JRES01000692">
    <property type="protein sequence ID" value="KNC29114.1"/>
    <property type="molecule type" value="Genomic_DNA"/>
</dbReference>
<evidence type="ECO:0008006" key="4">
    <source>
        <dbReference type="Google" id="ProtNLM"/>
    </source>
</evidence>
<accession>A0A0L0CCC5</accession>
<dbReference type="Pfam" id="PF06757">
    <property type="entry name" value="Ins_allergen_rp"/>
    <property type="match status" value="1"/>
</dbReference>
<keyword evidence="3" id="KW-1185">Reference proteome</keyword>
<name>A0A0L0CCC5_LUCCU</name>
<gene>
    <name evidence="2" type="ORF">FF38_14523</name>
</gene>
<dbReference type="AlphaFoldDB" id="A0A0L0CCC5"/>